<keyword evidence="5" id="KW-1185">Reference proteome</keyword>
<keyword evidence="1 2" id="KW-0238">DNA-binding</keyword>
<dbReference type="PROSITE" id="PS50977">
    <property type="entry name" value="HTH_TETR_2"/>
    <property type="match status" value="1"/>
</dbReference>
<dbReference type="InterPro" id="IPR009057">
    <property type="entry name" value="Homeodomain-like_sf"/>
</dbReference>
<evidence type="ECO:0000313" key="5">
    <source>
        <dbReference type="Proteomes" id="UP000664417"/>
    </source>
</evidence>
<evidence type="ECO:0000259" key="3">
    <source>
        <dbReference type="PROSITE" id="PS50977"/>
    </source>
</evidence>
<dbReference type="AlphaFoldDB" id="A0A8J7U6S4"/>
<dbReference type="SUPFAM" id="SSF46689">
    <property type="entry name" value="Homeodomain-like"/>
    <property type="match status" value="1"/>
</dbReference>
<evidence type="ECO:0000313" key="4">
    <source>
        <dbReference type="EMBL" id="MBO1322229.1"/>
    </source>
</evidence>
<organism evidence="4 5">
    <name type="scientific">Acanthopleuribacter pedis</name>
    <dbReference type="NCBI Taxonomy" id="442870"/>
    <lineage>
        <taxon>Bacteria</taxon>
        <taxon>Pseudomonadati</taxon>
        <taxon>Acidobacteriota</taxon>
        <taxon>Holophagae</taxon>
        <taxon>Acanthopleuribacterales</taxon>
        <taxon>Acanthopleuribacteraceae</taxon>
        <taxon>Acanthopleuribacter</taxon>
    </lineage>
</organism>
<reference evidence="4" key="1">
    <citation type="submission" date="2021-03" db="EMBL/GenBank/DDBJ databases">
        <authorList>
            <person name="Wang G."/>
        </authorList>
    </citation>
    <scope>NUCLEOTIDE SEQUENCE</scope>
    <source>
        <strain evidence="4">KCTC 12899</strain>
    </source>
</reference>
<sequence>MGRKNMSEERRAMILDAFEVCVGKYGFDGTSLERVAEQAGFRRGLVRHYLGNRDDMVLALAKRMVARYYSQVDELLAHMGAGLDVAGVVALFFPQQDEDQGDHEVMMMEHLIAVSRRYPDIQTMLTEWLDDFVTRLAAVLSGIYPQAGEERAWQAAYGLIGLYFNEESMASVQLPARYNEAARQSATALLTHLLTAPKV</sequence>
<evidence type="ECO:0000256" key="1">
    <source>
        <dbReference type="ARBA" id="ARBA00023125"/>
    </source>
</evidence>
<evidence type="ECO:0000256" key="2">
    <source>
        <dbReference type="PROSITE-ProRule" id="PRU00335"/>
    </source>
</evidence>
<gene>
    <name evidence="4" type="ORF">J3U88_27390</name>
</gene>
<protein>
    <submittedName>
        <fullName evidence="4">TetR/AcrR family transcriptional regulator</fullName>
    </submittedName>
</protein>
<feature type="domain" description="HTH tetR-type" evidence="3">
    <location>
        <begin position="8"/>
        <end position="68"/>
    </location>
</feature>
<feature type="DNA-binding region" description="H-T-H motif" evidence="2">
    <location>
        <begin position="31"/>
        <end position="50"/>
    </location>
</feature>
<dbReference type="Pfam" id="PF00440">
    <property type="entry name" value="TetR_N"/>
    <property type="match status" value="1"/>
</dbReference>
<dbReference type="Proteomes" id="UP000664417">
    <property type="component" value="Unassembled WGS sequence"/>
</dbReference>
<name>A0A8J7U6S4_9BACT</name>
<dbReference type="Gene3D" id="1.10.357.10">
    <property type="entry name" value="Tetracycline Repressor, domain 2"/>
    <property type="match status" value="1"/>
</dbReference>
<dbReference type="EMBL" id="JAFREP010000033">
    <property type="protein sequence ID" value="MBO1322229.1"/>
    <property type="molecule type" value="Genomic_DNA"/>
</dbReference>
<dbReference type="RefSeq" id="WP_207862202.1">
    <property type="nucleotide sequence ID" value="NZ_JAFREP010000033.1"/>
</dbReference>
<comment type="caution">
    <text evidence="4">The sequence shown here is derived from an EMBL/GenBank/DDBJ whole genome shotgun (WGS) entry which is preliminary data.</text>
</comment>
<dbReference type="GO" id="GO:0003677">
    <property type="term" value="F:DNA binding"/>
    <property type="evidence" value="ECO:0007669"/>
    <property type="project" value="UniProtKB-UniRule"/>
</dbReference>
<proteinExistence type="predicted"/>
<accession>A0A8J7U6S4</accession>
<dbReference type="InterPro" id="IPR001647">
    <property type="entry name" value="HTH_TetR"/>
</dbReference>